<accession>A0ABS7F250</accession>
<proteinExistence type="inferred from homology"/>
<comment type="similarity">
    <text evidence="7">Belongs to the binding-protein-dependent transport system permease family.</text>
</comment>
<evidence type="ECO:0000313" key="10">
    <source>
        <dbReference type="Proteomes" id="UP001519924"/>
    </source>
</evidence>
<dbReference type="PROSITE" id="PS50928">
    <property type="entry name" value="ABC_TM1"/>
    <property type="match status" value="1"/>
</dbReference>
<keyword evidence="3" id="KW-1003">Cell membrane</keyword>
<dbReference type="PANTHER" id="PTHR30043:SF1">
    <property type="entry name" value="ABC TRANSPORT SYSTEM PERMEASE PROTEIN P69"/>
    <property type="match status" value="1"/>
</dbReference>
<reference evidence="9 10" key="1">
    <citation type="submission" date="2021-08" db="EMBL/GenBank/DDBJ databases">
        <title>Caldovatus sediminis gen. nov., sp. nov., a moderately thermophilic bacterium isolated from a hot spring.</title>
        <authorList>
            <person name="Hu C.-J."/>
            <person name="Li W.-J."/>
            <person name="Xian W.-D."/>
        </authorList>
    </citation>
    <scope>NUCLEOTIDE SEQUENCE [LARGE SCALE GENOMIC DNA]</scope>
    <source>
        <strain evidence="9 10">SYSU G05006</strain>
    </source>
</reference>
<evidence type="ECO:0000313" key="9">
    <source>
        <dbReference type="EMBL" id="MBW8269398.1"/>
    </source>
</evidence>
<feature type="transmembrane region" description="Helical" evidence="7">
    <location>
        <begin position="35"/>
        <end position="52"/>
    </location>
</feature>
<evidence type="ECO:0000256" key="2">
    <source>
        <dbReference type="ARBA" id="ARBA00022448"/>
    </source>
</evidence>
<dbReference type="InterPro" id="IPR000515">
    <property type="entry name" value="MetI-like"/>
</dbReference>
<evidence type="ECO:0000256" key="7">
    <source>
        <dbReference type="RuleBase" id="RU363032"/>
    </source>
</evidence>
<organism evidence="9 10">
    <name type="scientific">Caldovatus aquaticus</name>
    <dbReference type="NCBI Taxonomy" id="2865671"/>
    <lineage>
        <taxon>Bacteria</taxon>
        <taxon>Pseudomonadati</taxon>
        <taxon>Pseudomonadota</taxon>
        <taxon>Alphaproteobacteria</taxon>
        <taxon>Acetobacterales</taxon>
        <taxon>Roseomonadaceae</taxon>
        <taxon>Caldovatus</taxon>
    </lineage>
</organism>
<evidence type="ECO:0000259" key="8">
    <source>
        <dbReference type="PROSITE" id="PS50928"/>
    </source>
</evidence>
<keyword evidence="2 7" id="KW-0813">Transport</keyword>
<feature type="transmembrane region" description="Helical" evidence="7">
    <location>
        <begin position="109"/>
        <end position="136"/>
    </location>
</feature>
<dbReference type="RefSeq" id="WP_220117155.1">
    <property type="nucleotide sequence ID" value="NZ_JAHZUY010000014.1"/>
</dbReference>
<dbReference type="SUPFAM" id="SSF161098">
    <property type="entry name" value="MetI-like"/>
    <property type="match status" value="1"/>
</dbReference>
<dbReference type="CDD" id="cd06261">
    <property type="entry name" value="TM_PBP2"/>
    <property type="match status" value="1"/>
</dbReference>
<comment type="subcellular location">
    <subcellularLocation>
        <location evidence="1 7">Cell membrane</location>
        <topology evidence="1 7">Multi-pass membrane protein</topology>
    </subcellularLocation>
</comment>
<evidence type="ECO:0000256" key="1">
    <source>
        <dbReference type="ARBA" id="ARBA00004651"/>
    </source>
</evidence>
<gene>
    <name evidence="9" type="primary">phnE</name>
    <name evidence="9" type="ORF">K1J50_07845</name>
</gene>
<feature type="transmembrane region" description="Helical" evidence="7">
    <location>
        <begin position="157"/>
        <end position="181"/>
    </location>
</feature>
<dbReference type="NCBIfam" id="TIGR01097">
    <property type="entry name" value="PhnE"/>
    <property type="match status" value="1"/>
</dbReference>
<dbReference type="PANTHER" id="PTHR30043">
    <property type="entry name" value="PHOSPHONATES TRANSPORT SYSTEM PERMEASE PROTEIN"/>
    <property type="match status" value="1"/>
</dbReference>
<evidence type="ECO:0000256" key="3">
    <source>
        <dbReference type="ARBA" id="ARBA00022475"/>
    </source>
</evidence>
<dbReference type="InterPro" id="IPR035906">
    <property type="entry name" value="MetI-like_sf"/>
</dbReference>
<feature type="domain" description="ABC transmembrane type-1" evidence="8">
    <location>
        <begin position="106"/>
        <end position="289"/>
    </location>
</feature>
<name>A0ABS7F250_9PROT</name>
<evidence type="ECO:0000256" key="5">
    <source>
        <dbReference type="ARBA" id="ARBA00022989"/>
    </source>
</evidence>
<evidence type="ECO:0000256" key="4">
    <source>
        <dbReference type="ARBA" id="ARBA00022692"/>
    </source>
</evidence>
<protein>
    <submittedName>
        <fullName evidence="9">Phosphonate ABC transporter, permease protein PhnE</fullName>
    </submittedName>
</protein>
<sequence>MRAGAATTAAGVSAAVARGEAAFRAARCRRRRARLLGAAILLACLLLSAWVAEADPATLRAGLPRIGEYFRRILPALRWEVLFASAETEGSLAFWFYRLDSWALLLWETAQMAALATLLGFAAAVPLAFPAARTLAPGPLAFHLARRSLEALRTVPELVVALILVWAFGVGPLAGILAIALHSTGALGKLFAEAIENADLRPFEGVRAAGGTWAEACRFGVLPQVLPNLLSYGLLRFEINLRSASVIGFVGAGGIGEELYAAIASNYYEEVSAIMLLIILAVACVDLASERLRHAVIGAMGSAPR</sequence>
<keyword evidence="10" id="KW-1185">Reference proteome</keyword>
<dbReference type="EMBL" id="JAHZUY010000014">
    <property type="protein sequence ID" value="MBW8269398.1"/>
    <property type="molecule type" value="Genomic_DNA"/>
</dbReference>
<keyword evidence="5 7" id="KW-1133">Transmembrane helix</keyword>
<dbReference type="InterPro" id="IPR005769">
    <property type="entry name" value="PhnE/PtxC"/>
</dbReference>
<keyword evidence="6 7" id="KW-0472">Membrane</keyword>
<dbReference type="Proteomes" id="UP001519924">
    <property type="component" value="Unassembled WGS sequence"/>
</dbReference>
<evidence type="ECO:0000256" key="6">
    <source>
        <dbReference type="ARBA" id="ARBA00023136"/>
    </source>
</evidence>
<dbReference type="Pfam" id="PF00528">
    <property type="entry name" value="BPD_transp_1"/>
    <property type="match status" value="1"/>
</dbReference>
<dbReference type="Gene3D" id="1.10.3720.10">
    <property type="entry name" value="MetI-like"/>
    <property type="match status" value="1"/>
</dbReference>
<comment type="caution">
    <text evidence="9">The sequence shown here is derived from an EMBL/GenBank/DDBJ whole genome shotgun (WGS) entry which is preliminary data.</text>
</comment>
<keyword evidence="4 7" id="KW-0812">Transmembrane</keyword>